<reference evidence="1" key="2">
    <citation type="journal article" date="2000" name="Genome Res.">
        <title>Normalization and subtraction of cap-trapper-selected cDNAs to prepare full-length cDNA libraries for rapid discovery of new genes.</title>
        <authorList>
            <person name="Carninci P."/>
            <person name="Shibata Y."/>
            <person name="Hayatsu N."/>
            <person name="Sugahara Y."/>
            <person name="Shibata K."/>
            <person name="Itoh M."/>
            <person name="Konno H."/>
            <person name="Okazaki Y."/>
            <person name="Muramatsu M."/>
            <person name="Hayashizaki Y."/>
        </authorList>
    </citation>
    <scope>NUCLEOTIDE SEQUENCE</scope>
    <source>
        <strain evidence="1">C57BL/6J</strain>
        <tissue evidence="1">Pancreas</tissue>
    </source>
</reference>
<sequence>MSSHEYGNQRTTENWLPQLPSNLYKHMVRPGTLWVFRMEFTSLSLLRICDPQLQKATSPEHNNLVPEKKILIRCEDCREGSSNDKCIGDVIDRPQGTLWERHPLASSPG</sequence>
<protein>
    <submittedName>
        <fullName evidence="1">Uncharacterized protein</fullName>
    </submittedName>
</protein>
<proteinExistence type="evidence at transcript level"/>
<evidence type="ECO:0000313" key="1">
    <source>
        <dbReference type="EMBL" id="BAE20828.1"/>
    </source>
</evidence>
<reference evidence="1" key="4">
    <citation type="journal article" date="2001" name="Nature">
        <title>Functional annotation of a full-length mouse cDNA collection.</title>
        <authorList>
            <consortium name="The RIKEN Genome Exploration Research Group Phase II Team and the FANTOM Consortium"/>
        </authorList>
    </citation>
    <scope>NUCLEOTIDE SEQUENCE</scope>
    <source>
        <strain evidence="1">C57BL/6J</strain>
        <tissue evidence="1">Pancreas</tissue>
    </source>
</reference>
<reference evidence="1" key="6">
    <citation type="submission" date="2004-03" db="EMBL/GenBank/DDBJ databases">
        <authorList>
            <person name="Arakawa T."/>
            <person name="Carninci P."/>
            <person name="Fukuda S."/>
            <person name="Hashizume W."/>
            <person name="Hayashida K."/>
            <person name="Hori F."/>
            <person name="Iida J."/>
            <person name="Imamura K."/>
            <person name="Imotani K."/>
            <person name="Itoh M."/>
            <person name="Kanagawa S."/>
            <person name="Kawai J."/>
            <person name="Kojima M."/>
            <person name="Konno H."/>
            <person name="Murata M."/>
            <person name="Nakamura M."/>
            <person name="Ninomiya N."/>
            <person name="Nishiyori H."/>
            <person name="Nomura K."/>
            <person name="Ohno M."/>
            <person name="Sakazume N."/>
            <person name="Sano H."/>
            <person name="Sasaki D."/>
            <person name="Shibata K."/>
            <person name="Shiraki T."/>
            <person name="Tagami M."/>
            <person name="Tagami Y."/>
            <person name="Waki K."/>
            <person name="Watahiki A."/>
            <person name="Muramatsu M."/>
            <person name="Hayashizaki Y."/>
        </authorList>
    </citation>
    <scope>NUCLEOTIDE SEQUENCE</scope>
    <source>
        <strain evidence="1">C57BL/6J</strain>
        <tissue evidence="1">Pancreas</tissue>
    </source>
</reference>
<reference evidence="1" key="5">
    <citation type="journal article" date="2002" name="Nature">
        <title>Analysis of the mouse transcriptome based on functional annotation of 60,770 full-length cDNAs.</title>
        <authorList>
            <consortium name="The FANTOM Consortium and the RIKEN Genome Exploration Research Group Phase I and II Team"/>
        </authorList>
    </citation>
    <scope>NUCLEOTIDE SEQUENCE</scope>
    <source>
        <strain evidence="1">C57BL/6J</strain>
        <tissue evidence="1">Pancreas</tissue>
    </source>
</reference>
<reference evidence="1" key="8">
    <citation type="journal article" date="2005" name="Science">
        <title>Antisense Transcription in the Mammalian Transcriptome.</title>
        <authorList>
            <consortium name="RIKEN Genome Exploration Research Group and Genome Science Group (Genome Network Project Core Group) and the FANTOM Consortium"/>
        </authorList>
    </citation>
    <scope>NUCLEOTIDE SEQUENCE</scope>
    <source>
        <strain evidence="1">C57BL/6J</strain>
        <tissue evidence="1">Pancreas</tissue>
    </source>
</reference>
<reference evidence="1" key="1">
    <citation type="journal article" date="1999" name="Methods Enzymol.">
        <title>High-efficiency full-length cDNA cloning.</title>
        <authorList>
            <person name="Carninci P."/>
            <person name="Hayashizaki Y."/>
        </authorList>
    </citation>
    <scope>NUCLEOTIDE SEQUENCE</scope>
    <source>
        <strain evidence="1">C57BL/6J</strain>
        <tissue evidence="1">Pancreas</tissue>
    </source>
</reference>
<reference evidence="1" key="3">
    <citation type="journal article" date="2000" name="Genome Res.">
        <title>RIKEN integrated sequence analysis (RISA) system--384-format sequencing pipeline with 384 multicapillary sequencer.</title>
        <authorList>
            <person name="Shibata K."/>
            <person name="Itoh M."/>
            <person name="Aizawa K."/>
            <person name="Nagaoka S."/>
            <person name="Sasaki N."/>
            <person name="Carninci P."/>
            <person name="Konno H."/>
            <person name="Akiyama J."/>
            <person name="Nishi K."/>
            <person name="Kitsunai T."/>
            <person name="Tashiro H."/>
            <person name="Itoh M."/>
            <person name="Sumi N."/>
            <person name="Ishii Y."/>
            <person name="Nakamura S."/>
            <person name="Hazama M."/>
            <person name="Nishine T."/>
            <person name="Harada A."/>
            <person name="Yamamoto R."/>
            <person name="Matsumoto H."/>
            <person name="Sakaguchi S."/>
            <person name="Ikegami T."/>
            <person name="Kashiwagi K."/>
            <person name="Fujiwake S."/>
            <person name="Inoue K."/>
            <person name="Togawa Y."/>
            <person name="Izawa M."/>
            <person name="Ohara E."/>
            <person name="Watahiki M."/>
            <person name="Yoneda Y."/>
            <person name="Ishikawa T."/>
            <person name="Ozawa K."/>
            <person name="Tanaka T."/>
            <person name="Matsuura S."/>
            <person name="Kawai J."/>
            <person name="Okazaki Y."/>
            <person name="Muramatsu M."/>
            <person name="Inoue Y."/>
            <person name="Kira A."/>
            <person name="Hayashizaki Y."/>
        </authorList>
    </citation>
    <scope>NUCLEOTIDE SEQUENCE</scope>
    <source>
        <strain evidence="1">C57BL/6J</strain>
        <tissue evidence="1">Pancreas</tissue>
    </source>
</reference>
<organism evidence="1">
    <name type="scientific">Mus musculus</name>
    <name type="common">Mouse</name>
    <dbReference type="NCBI Taxonomy" id="10090"/>
    <lineage>
        <taxon>Eukaryota</taxon>
        <taxon>Metazoa</taxon>
        <taxon>Chordata</taxon>
        <taxon>Craniata</taxon>
        <taxon>Vertebrata</taxon>
        <taxon>Euteleostomi</taxon>
        <taxon>Mammalia</taxon>
        <taxon>Eutheria</taxon>
        <taxon>Euarchontoglires</taxon>
        <taxon>Glires</taxon>
        <taxon>Rodentia</taxon>
        <taxon>Myomorpha</taxon>
        <taxon>Muroidea</taxon>
        <taxon>Muridae</taxon>
        <taxon>Murinae</taxon>
        <taxon>Mus</taxon>
        <taxon>Mus</taxon>
    </lineage>
</organism>
<dbReference type="EMBL" id="AK131846">
    <property type="protein sequence ID" value="BAE20828.1"/>
    <property type="molecule type" value="mRNA"/>
</dbReference>
<accession>Q3V2H0</accession>
<name>Q3V2H0_MOUSE</name>
<reference evidence="1" key="7">
    <citation type="journal article" date="2005" name="Science">
        <title>The Transcriptional Landscape of the Mammalian Genome.</title>
        <authorList>
            <consortium name="The FANTOM Consortium"/>
            <consortium name="Riken Genome Exploration Research Group and Genome Science Group (Genome Network Project Core Group)"/>
        </authorList>
    </citation>
    <scope>NUCLEOTIDE SEQUENCE</scope>
    <source>
        <strain evidence="1">C57BL/6J</strain>
        <tissue evidence="1">Pancreas</tissue>
    </source>
</reference>
<dbReference type="AlphaFoldDB" id="Q3V2H0"/>